<dbReference type="SMART" id="SM00093">
    <property type="entry name" value="SERPIN"/>
    <property type="match status" value="1"/>
</dbReference>
<dbReference type="CDD" id="cd19590">
    <property type="entry name" value="serpin_thermopin-like"/>
    <property type="match status" value="1"/>
</dbReference>
<dbReference type="InterPro" id="IPR000215">
    <property type="entry name" value="Serpin_fam"/>
</dbReference>
<evidence type="ECO:0000313" key="4">
    <source>
        <dbReference type="EMBL" id="MDX2335247.1"/>
    </source>
</evidence>
<dbReference type="PANTHER" id="PTHR11461:SF211">
    <property type="entry name" value="GH10112P-RELATED"/>
    <property type="match status" value="1"/>
</dbReference>
<protein>
    <submittedName>
        <fullName evidence="4">Serpin family protein</fullName>
    </submittedName>
</protein>
<dbReference type="InterPro" id="IPR042178">
    <property type="entry name" value="Serpin_sf_1"/>
</dbReference>
<keyword evidence="2" id="KW-0732">Signal</keyword>
<dbReference type="SUPFAM" id="SSF56574">
    <property type="entry name" value="Serpins"/>
    <property type="match status" value="1"/>
</dbReference>
<evidence type="ECO:0000256" key="1">
    <source>
        <dbReference type="RuleBase" id="RU000411"/>
    </source>
</evidence>
<dbReference type="InterPro" id="IPR023795">
    <property type="entry name" value="Serpin_CS"/>
</dbReference>
<comment type="similarity">
    <text evidence="1">Belongs to the serpin family.</text>
</comment>
<dbReference type="Gene3D" id="3.30.497.10">
    <property type="entry name" value="Antithrombin, subunit I, domain 2"/>
    <property type="match status" value="1"/>
</dbReference>
<dbReference type="Gene3D" id="2.30.39.10">
    <property type="entry name" value="Alpha-1-antitrypsin, domain 1"/>
    <property type="match status" value="1"/>
</dbReference>
<dbReference type="InterPro" id="IPR023796">
    <property type="entry name" value="Serpin_dom"/>
</dbReference>
<dbReference type="PANTHER" id="PTHR11461">
    <property type="entry name" value="SERINE PROTEASE INHIBITOR, SERPIN"/>
    <property type="match status" value="1"/>
</dbReference>
<dbReference type="Proteomes" id="UP001272940">
    <property type="component" value="Unassembled WGS sequence"/>
</dbReference>
<sequence length="424" mass="45320">MVRRRQGDVARLGASAALAAFALAASACTTAPASLPDDPVLTDAPAVNAPADLSGQTLGVRLYDQLRAGDDNVVISPVSLMGAFGVVSAGARGQTRTALLSSLSLPDSPSLDADLGALLRSLEREDGQTTLSVANAVWVQDGFGLKPDFVESVQRDYGALARPVDFRDAPDEAAGRINAWVSGQTRRRIPELLSPSSINVATRLIVTNAVYFLGDWAQPFNASNTSDQTFYLTDGSRLSTPMMYQRGYLRLLETGALQAIDLPYRGDRLSMTVILPRTRGGLSDVEAQLSANLAGWLIALDEEEPRRVLLYLPKTETALSYDLIPQLTMLGMGIAFTDGADFRGIADAPLAIGQVVHKPFLRIDEKGTEAAAATGIAVEEQTSAPVTPPPTFRADHPFLFLIRDKETSAILFLGRISRPEAPAT</sequence>
<name>A0ABU4KQH3_BREVE</name>
<dbReference type="Pfam" id="PF00079">
    <property type="entry name" value="Serpin"/>
    <property type="match status" value="1"/>
</dbReference>
<dbReference type="EMBL" id="JAMYEC010000005">
    <property type="protein sequence ID" value="MDX2335247.1"/>
    <property type="molecule type" value="Genomic_DNA"/>
</dbReference>
<proteinExistence type="inferred from homology"/>
<reference evidence="4 5" key="1">
    <citation type="journal article" date="2023" name="FEMS Microbes">
        <title>Whole genomes of deep-sea sponge-associated bacteria exhibit high novel natural product potential.</title>
        <authorList>
            <person name="Hesketh-Best P.J."/>
            <person name="January G.G."/>
            <person name="Koch M.J."/>
            <person name="Warburton P.J."/>
            <person name="Howell K.L."/>
            <person name="Upton M."/>
        </authorList>
    </citation>
    <scope>NUCLEOTIDE SEQUENCE [LARGE SCALE GENOMIC DNA]</scope>
    <source>
        <strain evidence="4 5">PC206-O</strain>
    </source>
</reference>
<dbReference type="InterPro" id="IPR042185">
    <property type="entry name" value="Serpin_sf_2"/>
</dbReference>
<gene>
    <name evidence="4" type="ORF">NJD11_09905</name>
</gene>
<evidence type="ECO:0000313" key="5">
    <source>
        <dbReference type="Proteomes" id="UP001272940"/>
    </source>
</evidence>
<evidence type="ECO:0000259" key="3">
    <source>
        <dbReference type="SMART" id="SM00093"/>
    </source>
</evidence>
<dbReference type="InterPro" id="IPR036186">
    <property type="entry name" value="Serpin_sf"/>
</dbReference>
<accession>A0ABU4KQH3</accession>
<keyword evidence="5" id="KW-1185">Reference proteome</keyword>
<dbReference type="PROSITE" id="PS51257">
    <property type="entry name" value="PROKAR_LIPOPROTEIN"/>
    <property type="match status" value="1"/>
</dbReference>
<feature type="chain" id="PRO_5045411422" evidence="2">
    <location>
        <begin position="28"/>
        <end position="424"/>
    </location>
</feature>
<feature type="domain" description="Serpin" evidence="3">
    <location>
        <begin position="60"/>
        <end position="419"/>
    </location>
</feature>
<dbReference type="RefSeq" id="WP_066629239.1">
    <property type="nucleotide sequence ID" value="NZ_JAMYEC010000005.1"/>
</dbReference>
<evidence type="ECO:0000256" key="2">
    <source>
        <dbReference type="SAM" id="SignalP"/>
    </source>
</evidence>
<comment type="caution">
    <text evidence="4">The sequence shown here is derived from an EMBL/GenBank/DDBJ whole genome shotgun (WGS) entry which is preliminary data.</text>
</comment>
<dbReference type="PROSITE" id="PS00284">
    <property type="entry name" value="SERPIN"/>
    <property type="match status" value="1"/>
</dbReference>
<organism evidence="4 5">
    <name type="scientific">Brevundimonas vesicularis</name>
    <name type="common">Pseudomonas vesicularis</name>
    <dbReference type="NCBI Taxonomy" id="41276"/>
    <lineage>
        <taxon>Bacteria</taxon>
        <taxon>Pseudomonadati</taxon>
        <taxon>Pseudomonadota</taxon>
        <taxon>Alphaproteobacteria</taxon>
        <taxon>Caulobacterales</taxon>
        <taxon>Caulobacteraceae</taxon>
        <taxon>Brevundimonas</taxon>
    </lineage>
</organism>
<feature type="signal peptide" evidence="2">
    <location>
        <begin position="1"/>
        <end position="27"/>
    </location>
</feature>